<name>A0A646KML5_STRJU</name>
<dbReference type="OrthoDB" id="4447445at2"/>
<evidence type="ECO:0000256" key="1">
    <source>
        <dbReference type="ARBA" id="ARBA00010088"/>
    </source>
</evidence>
<dbReference type="PANTHER" id="PTHR43248">
    <property type="entry name" value="2-SUCCINYL-6-HYDROXY-2,4-CYCLOHEXADIENE-1-CARBOXYLATE SYNTHASE"/>
    <property type="match status" value="1"/>
</dbReference>
<keyword evidence="2 4" id="KW-0732">Signal</keyword>
<evidence type="ECO:0000259" key="5">
    <source>
        <dbReference type="Pfam" id="PF00561"/>
    </source>
</evidence>
<dbReference type="InterPro" id="IPR013595">
    <property type="entry name" value="Pept_S33_TAP-like_C"/>
</dbReference>
<evidence type="ECO:0000256" key="3">
    <source>
        <dbReference type="ARBA" id="ARBA00022801"/>
    </source>
</evidence>
<dbReference type="GO" id="GO:0016787">
    <property type="term" value="F:hydrolase activity"/>
    <property type="evidence" value="ECO:0007669"/>
    <property type="project" value="UniProtKB-KW"/>
</dbReference>
<dbReference type="Pfam" id="PF00561">
    <property type="entry name" value="Abhydrolase_1"/>
    <property type="match status" value="1"/>
</dbReference>
<evidence type="ECO:0000313" key="7">
    <source>
        <dbReference type="EMBL" id="MQT03287.1"/>
    </source>
</evidence>
<feature type="domain" description="Peptidase S33 tripeptidyl aminopeptidase-like C-terminal" evidence="6">
    <location>
        <begin position="406"/>
        <end position="503"/>
    </location>
</feature>
<organism evidence="7 8">
    <name type="scientific">Streptomyces jumonjinensis</name>
    <dbReference type="NCBI Taxonomy" id="1945"/>
    <lineage>
        <taxon>Bacteria</taxon>
        <taxon>Bacillati</taxon>
        <taxon>Actinomycetota</taxon>
        <taxon>Actinomycetes</taxon>
        <taxon>Kitasatosporales</taxon>
        <taxon>Streptomycetaceae</taxon>
        <taxon>Streptomyces</taxon>
    </lineage>
</organism>
<dbReference type="InterPro" id="IPR000073">
    <property type="entry name" value="AB_hydrolase_1"/>
</dbReference>
<dbReference type="InterPro" id="IPR051601">
    <property type="entry name" value="Serine_prot/Carboxylest_S33"/>
</dbReference>
<comment type="caution">
    <text evidence="7">The sequence shown here is derived from an EMBL/GenBank/DDBJ whole genome shotgun (WGS) entry which is preliminary data.</text>
</comment>
<evidence type="ECO:0000256" key="2">
    <source>
        <dbReference type="ARBA" id="ARBA00022729"/>
    </source>
</evidence>
<dbReference type="AlphaFoldDB" id="A0A646KML5"/>
<keyword evidence="8" id="KW-1185">Reference proteome</keyword>
<dbReference type="SUPFAM" id="SSF53474">
    <property type="entry name" value="alpha/beta-Hydrolases"/>
    <property type="match status" value="1"/>
</dbReference>
<proteinExistence type="inferred from homology"/>
<dbReference type="Pfam" id="PF08386">
    <property type="entry name" value="Abhydrolase_4"/>
    <property type="match status" value="1"/>
</dbReference>
<evidence type="ECO:0000259" key="6">
    <source>
        <dbReference type="Pfam" id="PF08386"/>
    </source>
</evidence>
<dbReference type="InterPro" id="IPR029058">
    <property type="entry name" value="AB_hydrolase_fold"/>
</dbReference>
<feature type="domain" description="AB hydrolase-1" evidence="5">
    <location>
        <begin position="101"/>
        <end position="274"/>
    </location>
</feature>
<accession>A0A646KML5</accession>
<protein>
    <submittedName>
        <fullName evidence="7">Alpha/beta hydrolase</fullName>
    </submittedName>
</protein>
<gene>
    <name evidence="7" type="ORF">FF041_24755</name>
</gene>
<dbReference type="PANTHER" id="PTHR43248:SF29">
    <property type="entry name" value="TRIPEPTIDYL AMINOPEPTIDASE"/>
    <property type="match status" value="1"/>
</dbReference>
<dbReference type="Gene3D" id="3.40.50.1820">
    <property type="entry name" value="alpha/beta hydrolase"/>
    <property type="match status" value="1"/>
</dbReference>
<dbReference type="RefSeq" id="WP_153524837.1">
    <property type="nucleotide sequence ID" value="NZ_JBEPDZ010000032.1"/>
</dbReference>
<feature type="chain" id="PRO_5038582192" evidence="4">
    <location>
        <begin position="23"/>
        <end position="505"/>
    </location>
</feature>
<dbReference type="Proteomes" id="UP000419138">
    <property type="component" value="Unassembled WGS sequence"/>
</dbReference>
<evidence type="ECO:0000256" key="4">
    <source>
        <dbReference type="SAM" id="SignalP"/>
    </source>
</evidence>
<reference evidence="7 8" key="1">
    <citation type="submission" date="2019-05" db="EMBL/GenBank/DDBJ databases">
        <title>Comparative genomics and metabolomics analyses of clavulanic acid producing Streptomyces species provides insight into specialized metabolism and evolution of beta-lactam biosynthetic gene clusters.</title>
        <authorList>
            <person name="Moore M.A."/>
            <person name="Cruz-Morales P."/>
            <person name="Barona Gomez F."/>
            <person name="Kapil T."/>
        </authorList>
    </citation>
    <scope>NUCLEOTIDE SEQUENCE [LARGE SCALE GENOMIC DNA]</scope>
    <source>
        <strain evidence="7 8">NRRL 5741</strain>
    </source>
</reference>
<feature type="signal peptide" evidence="4">
    <location>
        <begin position="1"/>
        <end position="22"/>
    </location>
</feature>
<evidence type="ECO:0000313" key="8">
    <source>
        <dbReference type="Proteomes" id="UP000419138"/>
    </source>
</evidence>
<keyword evidence="3 7" id="KW-0378">Hydrolase</keyword>
<sequence length="505" mass="54823">MKKTTSLTALALCLATVTTTVGYTAVASPSTGGDALDRFRKQSVKWTECKDPALAGSGTRCARVTVPLDYEKPKGRTLTVAISRIKATDPAKRRGILQSNPGGPGGRGLSLPAEIKAQMTPQAAAAYDVIGMDTRGLGESTPVDCGLTRGMWLHAPGPDRAGFDESVRLSREDARRCWDKYPDVLPHLSTRNIARDVDIVRSALGERKTSWFGQSYGTVLGAVYAQMFPRNIDRLVLDSAPDPAEYHSFEMVRKMGPANEKAVDDFARWAAPRDGEYGLGATATAVRATVEKMIRHAGTEPIRVGGHRVTDRDLPLLLFGFITDDTANAEAARTVRVLLDAADGKPVTVPPAMQGFLDMMFDAAGTGRAADYAAQLGVLCADAVMPSDPEYYWKGVERTRASQPVFGPVTNVPLPCAFWKEKPREKPTKINNKLPALQIQATGDTRTTYESGLRMHQAMRGSKLVTVPARSHAVYLYYPNDCVKRTVNEYLVDGTLPARDTVCTS</sequence>
<dbReference type="EMBL" id="VCLA01000167">
    <property type="protein sequence ID" value="MQT03287.1"/>
    <property type="molecule type" value="Genomic_DNA"/>
</dbReference>
<comment type="similarity">
    <text evidence="1">Belongs to the peptidase S33 family.</text>
</comment>